<evidence type="ECO:0000313" key="2">
    <source>
        <dbReference type="EMBL" id="KIJ93557.1"/>
    </source>
</evidence>
<reference evidence="2 3" key="1">
    <citation type="submission" date="2014-04" db="EMBL/GenBank/DDBJ databases">
        <authorList>
            <consortium name="DOE Joint Genome Institute"/>
            <person name="Kuo A."/>
            <person name="Kohler A."/>
            <person name="Nagy L.G."/>
            <person name="Floudas D."/>
            <person name="Copeland A."/>
            <person name="Barry K.W."/>
            <person name="Cichocki N."/>
            <person name="Veneault-Fourrey C."/>
            <person name="LaButti K."/>
            <person name="Lindquist E.A."/>
            <person name="Lipzen A."/>
            <person name="Lundell T."/>
            <person name="Morin E."/>
            <person name="Murat C."/>
            <person name="Sun H."/>
            <person name="Tunlid A."/>
            <person name="Henrissat B."/>
            <person name="Grigoriev I.V."/>
            <person name="Hibbett D.S."/>
            <person name="Martin F."/>
            <person name="Nordberg H.P."/>
            <person name="Cantor M.N."/>
            <person name="Hua S.X."/>
        </authorList>
    </citation>
    <scope>NUCLEOTIDE SEQUENCE [LARGE SCALE GENOMIC DNA]</scope>
    <source>
        <strain evidence="2 3">LaAM-08-1</strain>
    </source>
</reference>
<keyword evidence="1" id="KW-0812">Transmembrane</keyword>
<dbReference type="HOGENOM" id="CLU_3050681_0_0_1"/>
<keyword evidence="1" id="KW-1133">Transmembrane helix</keyword>
<evidence type="ECO:0000313" key="3">
    <source>
        <dbReference type="Proteomes" id="UP000054477"/>
    </source>
</evidence>
<dbReference type="EMBL" id="KN838837">
    <property type="protein sequence ID" value="KIJ93557.1"/>
    <property type="molecule type" value="Genomic_DNA"/>
</dbReference>
<protein>
    <submittedName>
        <fullName evidence="2">Uncharacterized protein</fullName>
    </submittedName>
</protein>
<keyword evidence="1" id="KW-0472">Membrane</keyword>
<dbReference type="Proteomes" id="UP000054477">
    <property type="component" value="Unassembled WGS sequence"/>
</dbReference>
<evidence type="ECO:0000256" key="1">
    <source>
        <dbReference type="SAM" id="Phobius"/>
    </source>
</evidence>
<feature type="transmembrane region" description="Helical" evidence="1">
    <location>
        <begin position="6"/>
        <end position="33"/>
    </location>
</feature>
<gene>
    <name evidence="2" type="ORF">K443DRAFT_395961</name>
</gene>
<accession>A0A0C9XBF0</accession>
<name>A0A0C9XBF0_9AGAR</name>
<dbReference type="AlphaFoldDB" id="A0A0C9XBF0"/>
<keyword evidence="3" id="KW-1185">Reference proteome</keyword>
<proteinExistence type="predicted"/>
<reference evidence="3" key="2">
    <citation type="submission" date="2015-01" db="EMBL/GenBank/DDBJ databases">
        <title>Evolutionary Origins and Diversification of the Mycorrhizal Mutualists.</title>
        <authorList>
            <consortium name="DOE Joint Genome Institute"/>
            <consortium name="Mycorrhizal Genomics Consortium"/>
            <person name="Kohler A."/>
            <person name="Kuo A."/>
            <person name="Nagy L.G."/>
            <person name="Floudas D."/>
            <person name="Copeland A."/>
            <person name="Barry K.W."/>
            <person name="Cichocki N."/>
            <person name="Veneault-Fourrey C."/>
            <person name="LaButti K."/>
            <person name="Lindquist E.A."/>
            <person name="Lipzen A."/>
            <person name="Lundell T."/>
            <person name="Morin E."/>
            <person name="Murat C."/>
            <person name="Riley R."/>
            <person name="Ohm R."/>
            <person name="Sun H."/>
            <person name="Tunlid A."/>
            <person name="Henrissat B."/>
            <person name="Grigoriev I.V."/>
            <person name="Hibbett D.S."/>
            <person name="Martin F."/>
        </authorList>
    </citation>
    <scope>NUCLEOTIDE SEQUENCE [LARGE SCALE GENOMIC DNA]</scope>
    <source>
        <strain evidence="3">LaAM-08-1</strain>
    </source>
</reference>
<organism evidence="2 3">
    <name type="scientific">Laccaria amethystina LaAM-08-1</name>
    <dbReference type="NCBI Taxonomy" id="1095629"/>
    <lineage>
        <taxon>Eukaryota</taxon>
        <taxon>Fungi</taxon>
        <taxon>Dikarya</taxon>
        <taxon>Basidiomycota</taxon>
        <taxon>Agaricomycotina</taxon>
        <taxon>Agaricomycetes</taxon>
        <taxon>Agaricomycetidae</taxon>
        <taxon>Agaricales</taxon>
        <taxon>Agaricineae</taxon>
        <taxon>Hydnangiaceae</taxon>
        <taxon>Laccaria</taxon>
    </lineage>
</organism>
<sequence length="54" mass="6162">MKLCMFSFSCVCTYTNLLLGTLMWLVSLHVGLVRTLLNPSKMLQQTVYESVNFS</sequence>